<dbReference type="Proteomes" id="UP000261166">
    <property type="component" value="Unassembled WGS sequence"/>
</dbReference>
<feature type="domain" description="4Fe-4S ferredoxin-type" evidence="4">
    <location>
        <begin position="210"/>
        <end position="237"/>
    </location>
</feature>
<evidence type="ECO:0000259" key="4">
    <source>
        <dbReference type="PROSITE" id="PS51379"/>
    </source>
</evidence>
<keyword evidence="3" id="KW-0411">Iron-sulfur</keyword>
<dbReference type="EMBL" id="QVLV01000002">
    <property type="protein sequence ID" value="RGE64122.1"/>
    <property type="molecule type" value="Genomic_DNA"/>
</dbReference>
<organism evidence="5 7">
    <name type="scientific">Eisenbergiella massiliensis</name>
    <dbReference type="NCBI Taxonomy" id="1720294"/>
    <lineage>
        <taxon>Bacteria</taxon>
        <taxon>Bacillati</taxon>
        <taxon>Bacillota</taxon>
        <taxon>Clostridia</taxon>
        <taxon>Lachnospirales</taxon>
        <taxon>Lachnospiraceae</taxon>
        <taxon>Eisenbergiella</taxon>
    </lineage>
</organism>
<dbReference type="EMBL" id="QVLU01000002">
    <property type="protein sequence ID" value="RGE73899.1"/>
    <property type="molecule type" value="Genomic_DNA"/>
</dbReference>
<dbReference type="PROSITE" id="PS00198">
    <property type="entry name" value="4FE4S_FER_1"/>
    <property type="match status" value="2"/>
</dbReference>
<keyword evidence="1" id="KW-0479">Metal-binding</keyword>
<dbReference type="PROSITE" id="PS51379">
    <property type="entry name" value="4FE4S_FER_2"/>
    <property type="match status" value="2"/>
</dbReference>
<dbReference type="SUPFAM" id="SSF54862">
    <property type="entry name" value="4Fe-4S ferredoxins"/>
    <property type="match status" value="1"/>
</dbReference>
<accession>A0A3E3IAQ6</accession>
<evidence type="ECO:0000256" key="1">
    <source>
        <dbReference type="ARBA" id="ARBA00022723"/>
    </source>
</evidence>
<evidence type="ECO:0000256" key="3">
    <source>
        <dbReference type="ARBA" id="ARBA00023014"/>
    </source>
</evidence>
<dbReference type="InterPro" id="IPR047964">
    <property type="entry name" value="EFR1-like"/>
</dbReference>
<keyword evidence="2" id="KW-0408">Iron</keyword>
<dbReference type="GeneID" id="97985945"/>
<sequence>MILFFSGTGNSEYAAKRIGKTINDDAVNLFEKIRSRDFSQLHSNRPWVIVVPTYAWRIPRIVQEWLENTKLTGNRSIYFVMTCGGSIGNAGAYLEKLCNAKKLDYCGCMEVVMPENYIAMYSAPAQAEAREIIRRSGKVLDEAALLIKTGKAFPRPAIALKDKISSGIVNDIFYPVFVHARKFYADDSCISCGKCVQVCPLDNIRLADGKPVWGKNCTHCMACICRCPAEAIEYGGHSKGLIRYVCPENPEKS</sequence>
<gene>
    <name evidence="6" type="ORF">DWY69_02060</name>
    <name evidence="5" type="ORF">DXC51_03345</name>
</gene>
<dbReference type="GO" id="GO:0046872">
    <property type="term" value="F:metal ion binding"/>
    <property type="evidence" value="ECO:0007669"/>
    <property type="project" value="UniProtKB-KW"/>
</dbReference>
<dbReference type="Gene3D" id="3.30.70.20">
    <property type="match status" value="1"/>
</dbReference>
<dbReference type="OrthoDB" id="9813995at2"/>
<name>A0A3E3IAQ6_9FIRM</name>
<dbReference type="AlphaFoldDB" id="A0A3E3IAQ6"/>
<keyword evidence="7" id="KW-1185">Reference proteome</keyword>
<dbReference type="GO" id="GO:0051536">
    <property type="term" value="F:iron-sulfur cluster binding"/>
    <property type="evidence" value="ECO:0007669"/>
    <property type="project" value="UniProtKB-KW"/>
</dbReference>
<feature type="domain" description="4Fe-4S ferredoxin-type" evidence="4">
    <location>
        <begin position="180"/>
        <end position="209"/>
    </location>
</feature>
<dbReference type="InterPro" id="IPR029039">
    <property type="entry name" value="Flavoprotein-like_sf"/>
</dbReference>
<dbReference type="Pfam" id="PF00037">
    <property type="entry name" value="Fer4"/>
    <property type="match status" value="1"/>
</dbReference>
<evidence type="ECO:0000313" key="8">
    <source>
        <dbReference type="Proteomes" id="UP000261166"/>
    </source>
</evidence>
<proteinExistence type="predicted"/>
<dbReference type="SUPFAM" id="SSF52218">
    <property type="entry name" value="Flavoproteins"/>
    <property type="match status" value="1"/>
</dbReference>
<protein>
    <submittedName>
        <fullName evidence="5">Flavodoxin</fullName>
    </submittedName>
</protein>
<dbReference type="RefSeq" id="WP_025489822.1">
    <property type="nucleotide sequence ID" value="NZ_CALBAU010000455.1"/>
</dbReference>
<reference evidence="5 8" key="1">
    <citation type="submission" date="2018-08" db="EMBL/GenBank/DDBJ databases">
        <title>A genome reference for cultivated species of the human gut microbiota.</title>
        <authorList>
            <person name="Zou Y."/>
            <person name="Xue W."/>
            <person name="Luo G."/>
        </authorList>
    </citation>
    <scope>NUCLEOTIDE SEQUENCE [LARGE SCALE GENOMIC DNA]</scope>
    <source>
        <strain evidence="6 8">AF26-4BH</strain>
        <strain evidence="5">TF05-5AC</strain>
    </source>
</reference>
<evidence type="ECO:0000256" key="2">
    <source>
        <dbReference type="ARBA" id="ARBA00023004"/>
    </source>
</evidence>
<evidence type="ECO:0000313" key="6">
    <source>
        <dbReference type="EMBL" id="RGE73899.1"/>
    </source>
</evidence>
<comment type="caution">
    <text evidence="5">The sequence shown here is derived from an EMBL/GenBank/DDBJ whole genome shotgun (WGS) entry which is preliminary data.</text>
</comment>
<dbReference type="Gene3D" id="3.40.50.360">
    <property type="match status" value="1"/>
</dbReference>
<evidence type="ECO:0000313" key="7">
    <source>
        <dbReference type="Proteomes" id="UP000260812"/>
    </source>
</evidence>
<dbReference type="NCBIfam" id="NF038196">
    <property type="entry name" value="ferrodoxin_EFR1"/>
    <property type="match status" value="1"/>
</dbReference>
<dbReference type="InterPro" id="IPR017900">
    <property type="entry name" value="4Fe4S_Fe_S_CS"/>
</dbReference>
<dbReference type="InterPro" id="IPR017896">
    <property type="entry name" value="4Fe4S_Fe-S-bd"/>
</dbReference>
<evidence type="ECO:0000313" key="5">
    <source>
        <dbReference type="EMBL" id="RGE64122.1"/>
    </source>
</evidence>
<dbReference type="Proteomes" id="UP000260812">
    <property type="component" value="Unassembled WGS sequence"/>
</dbReference>